<sequence length="57" mass="6920">MRFFHLLYLLLLLITFLLLADAQKYGTDPDFLNLRKKYRRNCLYKRCIPLHIKVPIP</sequence>
<reference evidence="2" key="1">
    <citation type="submission" date="2024-06" db="UniProtKB">
        <authorList>
            <consortium name="RefSeq"/>
        </authorList>
    </citation>
    <scope>NUCLEOTIDE SEQUENCE [LARGE SCALE GENOMIC DNA]</scope>
</reference>
<protein>
    <submittedName>
        <fullName evidence="3">Apelin receptor early endogenous ligand</fullName>
    </submittedName>
</protein>
<evidence type="ECO:0000256" key="1">
    <source>
        <dbReference type="SAM" id="SignalP"/>
    </source>
</evidence>
<gene>
    <name evidence="3" type="primary">apela</name>
</gene>
<keyword evidence="3" id="KW-0675">Receptor</keyword>
<organism evidence="2 3">
    <name type="scientific">Chanos chanos</name>
    <name type="common">Milkfish</name>
    <name type="synonym">Mugil chanos</name>
    <dbReference type="NCBI Taxonomy" id="29144"/>
    <lineage>
        <taxon>Eukaryota</taxon>
        <taxon>Metazoa</taxon>
        <taxon>Chordata</taxon>
        <taxon>Craniata</taxon>
        <taxon>Vertebrata</taxon>
        <taxon>Euteleostomi</taxon>
        <taxon>Actinopterygii</taxon>
        <taxon>Neopterygii</taxon>
        <taxon>Teleostei</taxon>
        <taxon>Ostariophysi</taxon>
        <taxon>Gonorynchiformes</taxon>
        <taxon>Chanidae</taxon>
        <taxon>Chanos</taxon>
    </lineage>
</organism>
<dbReference type="AlphaFoldDB" id="A0A6J2WJL7"/>
<dbReference type="GeneID" id="115823636"/>
<dbReference type="OrthoDB" id="9922869at2759"/>
<dbReference type="CDD" id="cd20244">
    <property type="entry name" value="Toddler"/>
    <property type="match status" value="1"/>
</dbReference>
<dbReference type="CTD" id="100506013"/>
<dbReference type="GO" id="GO:0007507">
    <property type="term" value="P:heart development"/>
    <property type="evidence" value="ECO:0007669"/>
    <property type="project" value="InterPro"/>
</dbReference>
<dbReference type="InParanoid" id="A0A6J2WJL7"/>
<evidence type="ECO:0000313" key="3">
    <source>
        <dbReference type="RefSeq" id="XP_030643526.1"/>
    </source>
</evidence>
<dbReference type="FunCoup" id="A0A6J2WJL7">
    <property type="interactions" value="155"/>
</dbReference>
<name>A0A6J2WJL7_CHACN</name>
<dbReference type="Pfam" id="PF22050">
    <property type="entry name" value="Toddler"/>
    <property type="match status" value="1"/>
</dbReference>
<evidence type="ECO:0000313" key="2">
    <source>
        <dbReference type="Proteomes" id="UP000504632"/>
    </source>
</evidence>
<feature type="signal peptide" evidence="1">
    <location>
        <begin position="1"/>
        <end position="22"/>
    </location>
</feature>
<dbReference type="InterPro" id="IPR047853">
    <property type="entry name" value="ELA"/>
</dbReference>
<accession>A0A6J2WJL7</accession>
<dbReference type="GO" id="GO:0060183">
    <property type="term" value="P:apelin receptor signaling pathway"/>
    <property type="evidence" value="ECO:0007669"/>
    <property type="project" value="InterPro"/>
</dbReference>
<dbReference type="GO" id="GO:0031704">
    <property type="term" value="F:apelin receptor binding"/>
    <property type="evidence" value="ECO:0007669"/>
    <property type="project" value="InterPro"/>
</dbReference>
<proteinExistence type="predicted"/>
<dbReference type="RefSeq" id="XP_030643526.1">
    <property type="nucleotide sequence ID" value="XM_030787666.1"/>
</dbReference>
<keyword evidence="2" id="KW-1185">Reference proteome</keyword>
<feature type="chain" id="PRO_5026775517" evidence="1">
    <location>
        <begin position="23"/>
        <end position="57"/>
    </location>
</feature>
<dbReference type="Proteomes" id="UP000504632">
    <property type="component" value="Chromosome 11"/>
</dbReference>
<keyword evidence="1" id="KW-0732">Signal</keyword>
<reference evidence="3" key="2">
    <citation type="submission" date="2025-08" db="UniProtKB">
        <authorList>
            <consortium name="RefSeq"/>
        </authorList>
    </citation>
    <scope>IDENTIFICATION</scope>
</reference>